<dbReference type="GO" id="GO:0016491">
    <property type="term" value="F:oxidoreductase activity"/>
    <property type="evidence" value="ECO:0007669"/>
    <property type="project" value="InterPro"/>
</dbReference>
<reference evidence="3" key="2">
    <citation type="submission" date="2020-06" db="EMBL/GenBank/DDBJ databases">
        <title>Genomic insights into acetone-butanol-ethanol (ABE) fermentation by sequencing solventogenic clostridia strains.</title>
        <authorList>
            <person name="Brown S."/>
        </authorList>
    </citation>
    <scope>NUCLEOTIDE SEQUENCE</scope>
    <source>
        <strain evidence="3">DJ123</strain>
    </source>
</reference>
<evidence type="ECO:0000313" key="3">
    <source>
        <dbReference type="EMBL" id="NSB15195.1"/>
    </source>
</evidence>
<dbReference type="PANTHER" id="PTHR13887:SF41">
    <property type="entry name" value="THIOREDOXIN SUPERFAMILY PROTEIN"/>
    <property type="match status" value="1"/>
</dbReference>
<dbReference type="AlphaFoldDB" id="A0AAE5H632"/>
<dbReference type="GO" id="GO:0016853">
    <property type="term" value="F:isomerase activity"/>
    <property type="evidence" value="ECO:0007669"/>
    <property type="project" value="UniProtKB-KW"/>
</dbReference>
<evidence type="ECO:0000259" key="1">
    <source>
        <dbReference type="Pfam" id="PF01323"/>
    </source>
</evidence>
<dbReference type="SUPFAM" id="SSF52833">
    <property type="entry name" value="Thioredoxin-like"/>
    <property type="match status" value="1"/>
</dbReference>
<dbReference type="PANTHER" id="PTHR13887">
    <property type="entry name" value="GLUTATHIONE S-TRANSFERASE KAPPA"/>
    <property type="match status" value="1"/>
</dbReference>
<protein>
    <submittedName>
        <fullName evidence="3">DsbA family dithiol-disulfide isomerase</fullName>
    </submittedName>
</protein>
<dbReference type="EMBL" id="JABSWW010000001">
    <property type="protein sequence ID" value="NRT87893.1"/>
    <property type="molecule type" value="Genomic_DNA"/>
</dbReference>
<accession>A0AAE5H632</accession>
<reference evidence="2" key="3">
    <citation type="journal article" date="2022" name="Nat. Biotechnol.">
        <title>Carbon-negative production of acetone and isopropanol by gas fermentation at industrial pilot scale.</title>
        <authorList>
            <person name="Liew F.E."/>
            <person name="Nogle R."/>
            <person name="Abdalla T."/>
            <person name="Rasor B.J."/>
            <person name="Canter C."/>
            <person name="Jensen R.O."/>
            <person name="Wang L."/>
            <person name="Strutz J."/>
            <person name="Chirania P."/>
            <person name="De Tissera S."/>
            <person name="Mueller A.P."/>
            <person name="Ruan Z."/>
            <person name="Gao A."/>
            <person name="Tran L."/>
            <person name="Engle N.L."/>
            <person name="Bromley J.C."/>
            <person name="Daniell J."/>
            <person name="Conrado R."/>
            <person name="Tschaplinski T.J."/>
            <person name="Giannone R.J."/>
            <person name="Hettich R.L."/>
            <person name="Karim A.S."/>
            <person name="Simpson S.D."/>
            <person name="Brown S.D."/>
            <person name="Leang C."/>
            <person name="Jewett M.C."/>
            <person name="Kopke M."/>
        </authorList>
    </citation>
    <scope>NUCLEOTIDE SEQUENCE</scope>
    <source>
        <strain evidence="2">DJ080</strain>
    </source>
</reference>
<comment type="caution">
    <text evidence="3">The sequence shown here is derived from an EMBL/GenBank/DDBJ whole genome shotgun (WGS) entry which is preliminary data.</text>
</comment>
<dbReference type="EMBL" id="JABTDW010000001">
    <property type="protein sequence ID" value="NSB15195.1"/>
    <property type="molecule type" value="Genomic_DNA"/>
</dbReference>
<dbReference type="Gene3D" id="3.40.30.10">
    <property type="entry name" value="Glutaredoxin"/>
    <property type="match status" value="1"/>
</dbReference>
<dbReference type="InterPro" id="IPR001853">
    <property type="entry name" value="DSBA-like_thioredoxin_dom"/>
</dbReference>
<name>A0AAE5H632_CLOBE</name>
<dbReference type="RefSeq" id="WP_077856050.1">
    <property type="nucleotide sequence ID" value="NZ_JABSWL010000001.1"/>
</dbReference>
<keyword evidence="3" id="KW-0413">Isomerase</keyword>
<organism evidence="3 4">
    <name type="scientific">Clostridium beijerinckii</name>
    <name type="common">Clostridium MP</name>
    <dbReference type="NCBI Taxonomy" id="1520"/>
    <lineage>
        <taxon>Bacteria</taxon>
        <taxon>Bacillati</taxon>
        <taxon>Bacillota</taxon>
        <taxon>Clostridia</taxon>
        <taxon>Eubacteriales</taxon>
        <taxon>Clostridiaceae</taxon>
        <taxon>Clostridium</taxon>
    </lineage>
</organism>
<dbReference type="Proteomes" id="UP000822184">
    <property type="component" value="Unassembled WGS sequence"/>
</dbReference>
<dbReference type="CDD" id="cd03024">
    <property type="entry name" value="DsbA_FrnE"/>
    <property type="match status" value="1"/>
</dbReference>
<dbReference type="Proteomes" id="UP001193748">
    <property type="component" value="Unassembled WGS sequence"/>
</dbReference>
<gene>
    <name evidence="2" type="ORF">B0H41_001572</name>
    <name evidence="3" type="ORF">BCD95_003454</name>
</gene>
<feature type="domain" description="DSBA-like thioredoxin" evidence="1">
    <location>
        <begin position="3"/>
        <end position="204"/>
    </location>
</feature>
<evidence type="ECO:0000313" key="4">
    <source>
        <dbReference type="Proteomes" id="UP000822184"/>
    </source>
</evidence>
<evidence type="ECO:0000313" key="2">
    <source>
        <dbReference type="EMBL" id="NRT87893.1"/>
    </source>
</evidence>
<proteinExistence type="predicted"/>
<dbReference type="InterPro" id="IPR036249">
    <property type="entry name" value="Thioredoxin-like_sf"/>
</dbReference>
<reference evidence="2" key="1">
    <citation type="submission" date="2020-05" db="EMBL/GenBank/DDBJ databases">
        <authorList>
            <person name="Brown S."/>
            <person name="Huntemann M."/>
            <person name="Clum A."/>
            <person name="Spunde A."/>
            <person name="Palaniappan K."/>
            <person name="Ritter S."/>
            <person name="Mikhailova N."/>
            <person name="Chen I.-M."/>
            <person name="Stamatis D."/>
            <person name="Reddy T."/>
            <person name="O'Malley R."/>
            <person name="Daum C."/>
            <person name="Shapiro N."/>
            <person name="Ivanova N."/>
            <person name="Kyrpides N."/>
            <person name="Woyke T."/>
        </authorList>
    </citation>
    <scope>NUCLEOTIDE SEQUENCE</scope>
    <source>
        <strain evidence="2">DJ080</strain>
    </source>
</reference>
<sequence>MKVEIWSDFVCPFCYMGERKFEKALELFEHKDEVEIVFKSFQLNMDQAEVKDKDIHQVIADKYNISYEQAKANNDRIVKAAQEVGLNYRFDILKLNNTELAHQISKYAEYNDKGKELVDRYFKAYFEEGFDIGNKEKLIELAEEIGLNVIELKKRLDDGSLKAEIEKDKALARELDISGVPFFVINDKYAVSGAQDPEEFLKVLKKASNYN</sequence>
<dbReference type="Pfam" id="PF01323">
    <property type="entry name" value="DSBA"/>
    <property type="match status" value="1"/>
</dbReference>